<evidence type="ECO:0000256" key="8">
    <source>
        <dbReference type="ARBA" id="ARBA00022989"/>
    </source>
</evidence>
<feature type="transmembrane region" description="Helical" evidence="13">
    <location>
        <begin position="135"/>
        <end position="154"/>
    </location>
</feature>
<keyword evidence="11 13" id="KW-0472">Membrane</keyword>
<evidence type="ECO:0000256" key="4">
    <source>
        <dbReference type="ARBA" id="ARBA00022448"/>
    </source>
</evidence>
<evidence type="ECO:0000256" key="5">
    <source>
        <dbReference type="ARBA" id="ARBA00022475"/>
    </source>
</evidence>
<keyword evidence="4 13" id="KW-0813">Transport</keyword>
<dbReference type="GO" id="GO:0032025">
    <property type="term" value="P:response to cobalt ion"/>
    <property type="evidence" value="ECO:0007669"/>
    <property type="project" value="TreeGrafter"/>
</dbReference>
<feature type="transmembrane region" description="Helical" evidence="13">
    <location>
        <begin position="100"/>
        <end position="123"/>
    </location>
</feature>
<dbReference type="PANTHER" id="PTHR40659">
    <property type="entry name" value="NICKEL/COBALT EFFLUX SYSTEM RCNA"/>
    <property type="match status" value="1"/>
</dbReference>
<evidence type="ECO:0000313" key="14">
    <source>
        <dbReference type="EMBL" id="TCK70458.1"/>
    </source>
</evidence>
<dbReference type="EMBL" id="SMGJ01000002">
    <property type="protein sequence ID" value="TCK70458.1"/>
    <property type="molecule type" value="Genomic_DNA"/>
</dbReference>
<evidence type="ECO:0000256" key="6">
    <source>
        <dbReference type="ARBA" id="ARBA00022596"/>
    </source>
</evidence>
<feature type="transmembrane region" description="Helical" evidence="13">
    <location>
        <begin position="54"/>
        <end position="74"/>
    </location>
</feature>
<sequence length="334" mass="37170">MSISTKKISTILLLCLLAAGIGFLFPYLFKQVVLWQREFNQLLSHHLHQIKQAPIYAGASLILISFGYGVFHALGPGHGKFIITSYLSLHQSKIFASMRLAFLSSLMQGVVAIVATSIVVVVLNLSSSYFKASQLWLERGAYGLIFLLGIQWLMQSSKKIWQAQRRPKIKQIKPITDDIRVKSAVQNPHLFSDHFDGENCACGHQHLPNEDQLTQANSLKSQWLIILSIGMRPCTGAIFILFLSYMLDLYVWGMLATMAMAIGTGLTLSGFALMVQYARNTAVQVGKWYFSAKLKSQFSHWLKLAFGLILMGFALSLIYATTLQSVGGAVLFGR</sequence>
<dbReference type="OrthoDB" id="9812956at2"/>
<dbReference type="Proteomes" id="UP000295496">
    <property type="component" value="Unassembled WGS sequence"/>
</dbReference>
<reference evidence="14 15" key="1">
    <citation type="submission" date="2019-03" db="EMBL/GenBank/DDBJ databases">
        <title>Genomic Encyclopedia of Type Strains, Phase IV (KMG-IV): sequencing the most valuable type-strain genomes for metagenomic binning, comparative biology and taxonomic classification.</title>
        <authorList>
            <person name="Goeker M."/>
        </authorList>
    </citation>
    <scope>NUCLEOTIDE SEQUENCE [LARGE SCALE GENOMIC DNA]</scope>
    <source>
        <strain evidence="14 15">DSM 10053</strain>
    </source>
</reference>
<feature type="transmembrane region" description="Helical" evidence="13">
    <location>
        <begin position="223"/>
        <end position="243"/>
    </location>
</feature>
<dbReference type="GO" id="GO:0006824">
    <property type="term" value="P:cobalt ion transport"/>
    <property type="evidence" value="ECO:0007669"/>
    <property type="project" value="UniProtKB-KW"/>
</dbReference>
<name>A0A4R1KY99_9PAST</name>
<keyword evidence="8 13" id="KW-1133">Transmembrane helix</keyword>
<comment type="caution">
    <text evidence="14">The sequence shown here is derived from an EMBL/GenBank/DDBJ whole genome shotgun (WGS) entry which is preliminary data.</text>
</comment>
<keyword evidence="5" id="KW-1003">Cell membrane</keyword>
<keyword evidence="10" id="KW-0921">Nickel transport</keyword>
<dbReference type="InterPro" id="IPR051224">
    <property type="entry name" value="NiCoT_RcnA"/>
</dbReference>
<gene>
    <name evidence="14" type="ORF">EV692_0731</name>
</gene>
<comment type="function">
    <text evidence="1">Efflux system for nickel and cobalt.</text>
</comment>
<proteinExistence type="inferred from homology"/>
<evidence type="ECO:0000256" key="3">
    <source>
        <dbReference type="ARBA" id="ARBA00022426"/>
    </source>
</evidence>
<evidence type="ECO:0000256" key="1">
    <source>
        <dbReference type="ARBA" id="ARBA00002510"/>
    </source>
</evidence>
<dbReference type="InterPro" id="IPR011541">
    <property type="entry name" value="Ni/Co_transpt_high_affinity"/>
</dbReference>
<dbReference type="GO" id="GO:0046583">
    <property type="term" value="F:monoatomic cation efflux transmembrane transporter activity"/>
    <property type="evidence" value="ECO:0007669"/>
    <property type="project" value="TreeGrafter"/>
</dbReference>
<keyword evidence="3" id="KW-0171">Cobalt transport</keyword>
<feature type="transmembrane region" description="Helical" evidence="13">
    <location>
        <begin position="298"/>
        <end position="320"/>
    </location>
</feature>
<dbReference type="AlphaFoldDB" id="A0A4R1KY99"/>
<comment type="subcellular location">
    <subcellularLocation>
        <location evidence="2 13">Cell membrane</location>
        <topology evidence="2 13">Multi-pass membrane protein</topology>
    </subcellularLocation>
</comment>
<keyword evidence="12" id="KW-0170">Cobalt</keyword>
<feature type="transmembrane region" description="Helical" evidence="13">
    <location>
        <begin position="249"/>
        <end position="277"/>
    </location>
</feature>
<organism evidence="14 15">
    <name type="scientific">Lonepinella koalarum</name>
    <dbReference type="NCBI Taxonomy" id="53417"/>
    <lineage>
        <taxon>Bacteria</taxon>
        <taxon>Pseudomonadati</taxon>
        <taxon>Pseudomonadota</taxon>
        <taxon>Gammaproteobacteria</taxon>
        <taxon>Pasteurellales</taxon>
        <taxon>Pasteurellaceae</taxon>
        <taxon>Lonepinella</taxon>
    </lineage>
</organism>
<dbReference type="GO" id="GO:0010045">
    <property type="term" value="P:response to nickel cation"/>
    <property type="evidence" value="ECO:0007669"/>
    <property type="project" value="TreeGrafter"/>
</dbReference>
<dbReference type="Pfam" id="PF03824">
    <property type="entry name" value="NicO"/>
    <property type="match status" value="1"/>
</dbReference>
<keyword evidence="6" id="KW-0533">Nickel</keyword>
<accession>A0A4R1KY99</accession>
<evidence type="ECO:0000256" key="10">
    <source>
        <dbReference type="ARBA" id="ARBA00023112"/>
    </source>
</evidence>
<evidence type="ECO:0000256" key="7">
    <source>
        <dbReference type="ARBA" id="ARBA00022692"/>
    </source>
</evidence>
<dbReference type="GO" id="GO:0005886">
    <property type="term" value="C:plasma membrane"/>
    <property type="evidence" value="ECO:0007669"/>
    <property type="project" value="UniProtKB-SubCell"/>
</dbReference>
<evidence type="ECO:0000256" key="9">
    <source>
        <dbReference type="ARBA" id="ARBA00023065"/>
    </source>
</evidence>
<evidence type="ECO:0000256" key="11">
    <source>
        <dbReference type="ARBA" id="ARBA00023136"/>
    </source>
</evidence>
<dbReference type="PANTHER" id="PTHR40659:SF1">
    <property type="entry name" value="NICKEL_COBALT EFFLUX SYSTEM RCNA"/>
    <property type="match status" value="1"/>
</dbReference>
<evidence type="ECO:0000256" key="13">
    <source>
        <dbReference type="RuleBase" id="RU362101"/>
    </source>
</evidence>
<dbReference type="RefSeq" id="WP_132300648.1">
    <property type="nucleotide sequence ID" value="NZ_CP170642.1"/>
</dbReference>
<evidence type="ECO:0000256" key="2">
    <source>
        <dbReference type="ARBA" id="ARBA00004651"/>
    </source>
</evidence>
<protein>
    <recommendedName>
        <fullName evidence="13">Nickel/cobalt efflux system</fullName>
    </recommendedName>
</protein>
<keyword evidence="9" id="KW-0406">Ion transport</keyword>
<evidence type="ECO:0000256" key="12">
    <source>
        <dbReference type="ARBA" id="ARBA00023285"/>
    </source>
</evidence>
<dbReference type="GO" id="GO:0015099">
    <property type="term" value="F:nickel cation transmembrane transporter activity"/>
    <property type="evidence" value="ECO:0007669"/>
    <property type="project" value="UniProtKB-UniRule"/>
</dbReference>
<evidence type="ECO:0000313" key="15">
    <source>
        <dbReference type="Proteomes" id="UP000295496"/>
    </source>
</evidence>
<keyword evidence="15" id="KW-1185">Reference proteome</keyword>
<comment type="similarity">
    <text evidence="13">Belongs to the NiCoT transporter (TC 2.A.52) family.</text>
</comment>
<keyword evidence="7 13" id="KW-0812">Transmembrane</keyword>